<dbReference type="GeneID" id="113515128"/>
<evidence type="ECO:0000313" key="4">
    <source>
        <dbReference type="RefSeq" id="XP_031764454.2"/>
    </source>
</evidence>
<proteinExistence type="predicted"/>
<keyword evidence="2" id="KW-1185">Reference proteome</keyword>
<organism evidence="2 4">
    <name type="scientific">Galleria mellonella</name>
    <name type="common">Greater wax moth</name>
    <dbReference type="NCBI Taxonomy" id="7137"/>
    <lineage>
        <taxon>Eukaryota</taxon>
        <taxon>Metazoa</taxon>
        <taxon>Ecdysozoa</taxon>
        <taxon>Arthropoda</taxon>
        <taxon>Hexapoda</taxon>
        <taxon>Insecta</taxon>
        <taxon>Pterygota</taxon>
        <taxon>Neoptera</taxon>
        <taxon>Endopterygota</taxon>
        <taxon>Lepidoptera</taxon>
        <taxon>Glossata</taxon>
        <taxon>Ditrysia</taxon>
        <taxon>Pyraloidea</taxon>
        <taxon>Pyralidae</taxon>
        <taxon>Galleriinae</taxon>
        <taxon>Galleria</taxon>
    </lineage>
</organism>
<dbReference type="RefSeq" id="XP_031764453.2">
    <property type="nucleotide sequence ID" value="XM_031908593.2"/>
</dbReference>
<dbReference type="RefSeq" id="XP_031764454.2">
    <property type="nucleotide sequence ID" value="XM_031908594.2"/>
</dbReference>
<evidence type="ECO:0000256" key="1">
    <source>
        <dbReference type="SAM" id="MobiDB-lite"/>
    </source>
</evidence>
<feature type="region of interest" description="Disordered" evidence="1">
    <location>
        <begin position="27"/>
        <end position="48"/>
    </location>
</feature>
<dbReference type="KEGG" id="gmw:113515128"/>
<sequence length="191" mass="22142">MSDTSEDEDLSKFREAVDNSFLKNINNTQATSELKSKENETNKQKSERYLEVANHYNDVKVPEELQRQIAAKISNIIAKKIKFVDIEPNGIKKRKIKGGVKLFKDSDNFLSCEDPKDTYTEKHNAESKRIKRKKQQIEDSNVNEIDKLKAVAVTGEYVLSKEETKCWKSRRKEKIFKYKKHGKSKVLTAVE</sequence>
<reference evidence="3 4" key="1">
    <citation type="submission" date="2025-05" db="UniProtKB">
        <authorList>
            <consortium name="RefSeq"/>
        </authorList>
    </citation>
    <scope>IDENTIFICATION</scope>
    <source>
        <tissue evidence="3 4">Whole larvae</tissue>
    </source>
</reference>
<accession>A0A6J3C0L5</accession>
<protein>
    <submittedName>
        <fullName evidence="3 4">Uncharacterized protein LOC113515128</fullName>
    </submittedName>
</protein>
<dbReference type="Proteomes" id="UP001652740">
    <property type="component" value="Unplaced"/>
</dbReference>
<evidence type="ECO:0000313" key="3">
    <source>
        <dbReference type="RefSeq" id="XP_031764453.2"/>
    </source>
</evidence>
<gene>
    <name evidence="3 4" type="primary">LOC113515128</name>
</gene>
<evidence type="ECO:0000313" key="2">
    <source>
        <dbReference type="Proteomes" id="UP001652740"/>
    </source>
</evidence>
<name>A0A6J3C0L5_GALME</name>
<dbReference type="AlphaFoldDB" id="A0A6J3C0L5"/>
<feature type="compositionally biased region" description="Basic and acidic residues" evidence="1">
    <location>
        <begin position="34"/>
        <end position="48"/>
    </location>
</feature>